<keyword evidence="2 9" id="KW-0813">Transport</keyword>
<dbReference type="Proteomes" id="UP001412239">
    <property type="component" value="Unassembled WGS sequence"/>
</dbReference>
<dbReference type="FunFam" id="3.30.160.190:FF:000001">
    <property type="entry name" value="NADH-ubiquinone oxidoreductase 21 kDa subunit mitochondrial"/>
    <property type="match status" value="1"/>
</dbReference>
<dbReference type="AlphaFoldDB" id="A0A292Q8R0"/>
<dbReference type="GO" id="GO:0005743">
    <property type="term" value="C:mitochondrial inner membrane"/>
    <property type="evidence" value="ECO:0007669"/>
    <property type="project" value="UniProtKB-SubCell"/>
</dbReference>
<feature type="non-terminal residue" evidence="11">
    <location>
        <position position="214"/>
    </location>
</feature>
<gene>
    <name evidence="11" type="ORF">GSTUAT00000081001</name>
</gene>
<keyword evidence="5 9" id="KW-0809">Transit peptide</keyword>
<dbReference type="Pfam" id="PF04800">
    <property type="entry name" value="NDUS4"/>
    <property type="match status" value="1"/>
</dbReference>
<protein>
    <recommendedName>
        <fullName evidence="9">NADH dehydrogenase [ubiquinone] iron-sulfur protein 4, mitochondrial</fullName>
    </recommendedName>
</protein>
<evidence type="ECO:0000256" key="10">
    <source>
        <dbReference type="SAM" id="MobiDB-lite"/>
    </source>
</evidence>
<evidence type="ECO:0000256" key="8">
    <source>
        <dbReference type="ARBA" id="ARBA00023136"/>
    </source>
</evidence>
<dbReference type="InterPro" id="IPR006885">
    <property type="entry name" value="NADH_UbQ_FeS_4_mit-like"/>
</dbReference>
<dbReference type="PANTHER" id="PTHR12219">
    <property type="entry name" value="NADH-UBIQUINONE OXIDOREDUCTASE"/>
    <property type="match status" value="1"/>
</dbReference>
<accession>A0A292Q8R0</accession>
<reference evidence="11" key="1">
    <citation type="submission" date="2015-10" db="EMBL/GenBank/DDBJ databases">
        <authorList>
            <person name="Regsiter A."/>
            <person name="william w."/>
        </authorList>
    </citation>
    <scope>NUCLEOTIDE SEQUENCE</scope>
    <source>
        <strain evidence="11">Montdore</strain>
    </source>
</reference>
<keyword evidence="7 9" id="KW-0496">Mitochondrion</keyword>
<keyword evidence="6 9" id="KW-0249">Electron transport</keyword>
<keyword evidence="8 9" id="KW-0472">Membrane</keyword>
<dbReference type="InterPro" id="IPR038532">
    <property type="entry name" value="NDUFS4-like_sf"/>
</dbReference>
<feature type="non-terminal residue" evidence="11">
    <location>
        <position position="1"/>
    </location>
</feature>
<dbReference type="GO" id="GO:0022900">
    <property type="term" value="P:electron transport chain"/>
    <property type="evidence" value="ECO:0007669"/>
    <property type="project" value="InterPro"/>
</dbReference>
<keyword evidence="3 9" id="KW-0679">Respiratory chain</keyword>
<evidence type="ECO:0000256" key="6">
    <source>
        <dbReference type="ARBA" id="ARBA00022982"/>
    </source>
</evidence>
<evidence type="ECO:0000256" key="5">
    <source>
        <dbReference type="ARBA" id="ARBA00022946"/>
    </source>
</evidence>
<dbReference type="PANTHER" id="PTHR12219:SF8">
    <property type="entry name" value="NADH DEHYDROGENASE [UBIQUINONE] IRON-SULFUR PROTEIN 4, MITOCHONDRIAL"/>
    <property type="match status" value="1"/>
</dbReference>
<evidence type="ECO:0000313" key="12">
    <source>
        <dbReference type="Proteomes" id="UP001412239"/>
    </source>
</evidence>
<proteinExistence type="inferred from homology"/>
<keyword evidence="12" id="KW-1185">Reference proteome</keyword>
<organism evidence="11 12">
    <name type="scientific">Tuber aestivum</name>
    <name type="common">summer truffle</name>
    <dbReference type="NCBI Taxonomy" id="59557"/>
    <lineage>
        <taxon>Eukaryota</taxon>
        <taxon>Fungi</taxon>
        <taxon>Dikarya</taxon>
        <taxon>Ascomycota</taxon>
        <taxon>Pezizomycotina</taxon>
        <taxon>Pezizomycetes</taxon>
        <taxon>Pezizales</taxon>
        <taxon>Tuberaceae</taxon>
        <taxon>Tuber</taxon>
    </lineage>
</organism>
<dbReference type="EMBL" id="LN890943">
    <property type="protein sequence ID" value="CUS15804.1"/>
    <property type="molecule type" value="Genomic_DNA"/>
</dbReference>
<evidence type="ECO:0000256" key="4">
    <source>
        <dbReference type="ARBA" id="ARBA00022792"/>
    </source>
</evidence>
<evidence type="ECO:0000256" key="9">
    <source>
        <dbReference type="RuleBase" id="RU367010"/>
    </source>
</evidence>
<keyword evidence="4 9" id="KW-0999">Mitochondrion inner membrane</keyword>
<feature type="compositionally biased region" description="Pro residues" evidence="10">
    <location>
        <begin position="18"/>
        <end position="28"/>
    </location>
</feature>
<evidence type="ECO:0000256" key="1">
    <source>
        <dbReference type="ARBA" id="ARBA00005882"/>
    </source>
</evidence>
<comment type="function">
    <text evidence="9">Accessory subunit of the mitochondrial membrane respiratory chain NADH dehydrogenase (Complex I), that is believed not to be involved in catalysis. Complex I functions in the transfer of electrons from NADH to the respiratory chain. The immediate electron acceptor for the enzyme is believed to be ubiquinone.</text>
</comment>
<name>A0A292Q8R0_9PEZI</name>
<evidence type="ECO:0000313" key="11">
    <source>
        <dbReference type="EMBL" id="CUS15804.1"/>
    </source>
</evidence>
<evidence type="ECO:0000256" key="3">
    <source>
        <dbReference type="ARBA" id="ARBA00022660"/>
    </source>
</evidence>
<evidence type="ECO:0000256" key="2">
    <source>
        <dbReference type="ARBA" id="ARBA00022448"/>
    </source>
</evidence>
<dbReference type="Gene3D" id="3.30.160.190">
    <property type="entry name" value="atu1810 like domain"/>
    <property type="match status" value="1"/>
</dbReference>
<sequence length="214" mass="23121">ASQGLSNLTIPRESNLPSPLPENAPPSFPLKTHAPSGYPPEMLFFPASRVVFTRQALLPVSRLTLLRCKGTAGSLPTESPNQSVATAAPAANTEVAFPEAESEVPSDFATSAYSPVNNFPAQRGANDALDAASISGAPLDLQARTVKIYKPSKPATQSGNWNGRQWRMDWDVLPKGHRWENPLMGWQSSGDFMQGTHIFFKSKEDAIAFAEKQG</sequence>
<comment type="subcellular location">
    <subcellularLocation>
        <location evidence="9">Mitochondrion inner membrane</location>
        <topology evidence="9">Peripheral membrane protein</topology>
        <orientation evidence="9">Matrix side</orientation>
    </subcellularLocation>
</comment>
<evidence type="ECO:0000256" key="7">
    <source>
        <dbReference type="ARBA" id="ARBA00023128"/>
    </source>
</evidence>
<comment type="similarity">
    <text evidence="1 9">Belongs to the complex I NDUFS4 subunit family.</text>
</comment>
<feature type="region of interest" description="Disordered" evidence="10">
    <location>
        <begin position="1"/>
        <end position="33"/>
    </location>
</feature>